<name>A0A8J5HWF4_ZINOF</name>
<keyword evidence="2" id="KW-0372">Hormone</keyword>
<dbReference type="GO" id="GO:0005179">
    <property type="term" value="F:hormone activity"/>
    <property type="evidence" value="ECO:0007669"/>
    <property type="project" value="UniProtKB-KW"/>
</dbReference>
<dbReference type="EMBL" id="JACMSC010000004">
    <property type="protein sequence ID" value="KAG6524598.1"/>
    <property type="molecule type" value="Genomic_DNA"/>
</dbReference>
<evidence type="ECO:0000313" key="6">
    <source>
        <dbReference type="EMBL" id="KAG6524598.1"/>
    </source>
</evidence>
<dbReference type="GO" id="GO:0019722">
    <property type="term" value="P:calcium-mediated signaling"/>
    <property type="evidence" value="ECO:0007669"/>
    <property type="project" value="TreeGrafter"/>
</dbReference>
<dbReference type="AlphaFoldDB" id="A0A8J5HWF4"/>
<evidence type="ECO:0000256" key="4">
    <source>
        <dbReference type="ARBA" id="ARBA00023157"/>
    </source>
</evidence>
<evidence type="ECO:0000256" key="2">
    <source>
        <dbReference type="ARBA" id="ARBA00022702"/>
    </source>
</evidence>
<dbReference type="InterPro" id="IPR008801">
    <property type="entry name" value="RALF"/>
</dbReference>
<proteinExistence type="inferred from homology"/>
<feature type="chain" id="PRO_5035216302" evidence="5">
    <location>
        <begin position="41"/>
        <end position="188"/>
    </location>
</feature>
<feature type="signal peptide" evidence="5">
    <location>
        <begin position="1"/>
        <end position="40"/>
    </location>
</feature>
<sequence>MEKMIMNHIIAMGSNSRASSFLLLLLFLFASQPCWKPAAASPGRWRTACNETEGSGSRCRVEVEGEGEEAEEFQFDSEISRRLLAGSDSRGVSYAGLDPNKPICYSQNGQPYNCAGRSGNPPSRGCFCCSFVLDCWFELVSDSFPYHDRVPSVNVGFCCSFVLDCWFELVSDSFPYHDRVPSVNVGQI</sequence>
<comment type="similarity">
    <text evidence="1">Belongs to the plant rapid alkalinization factor (RALF) family.</text>
</comment>
<organism evidence="6 7">
    <name type="scientific">Zingiber officinale</name>
    <name type="common">Ginger</name>
    <name type="synonym">Amomum zingiber</name>
    <dbReference type="NCBI Taxonomy" id="94328"/>
    <lineage>
        <taxon>Eukaryota</taxon>
        <taxon>Viridiplantae</taxon>
        <taxon>Streptophyta</taxon>
        <taxon>Embryophyta</taxon>
        <taxon>Tracheophyta</taxon>
        <taxon>Spermatophyta</taxon>
        <taxon>Magnoliopsida</taxon>
        <taxon>Liliopsida</taxon>
        <taxon>Zingiberales</taxon>
        <taxon>Zingiberaceae</taxon>
        <taxon>Zingiber</taxon>
    </lineage>
</organism>
<dbReference type="GO" id="GO:0009506">
    <property type="term" value="C:plasmodesma"/>
    <property type="evidence" value="ECO:0007669"/>
    <property type="project" value="TreeGrafter"/>
</dbReference>
<dbReference type="Pfam" id="PF05498">
    <property type="entry name" value="RALF"/>
    <property type="match status" value="1"/>
</dbReference>
<keyword evidence="3 5" id="KW-0732">Signal</keyword>
<evidence type="ECO:0000256" key="1">
    <source>
        <dbReference type="ARBA" id="ARBA00009178"/>
    </source>
</evidence>
<keyword evidence="7" id="KW-1185">Reference proteome</keyword>
<accession>A0A8J5HWF4</accession>
<dbReference type="PANTHER" id="PTHR33136:SF36">
    <property type="entry name" value="PROTEIN RALF-LIKE 31"/>
    <property type="match status" value="1"/>
</dbReference>
<dbReference type="PANTHER" id="PTHR33136">
    <property type="entry name" value="RAPID ALKALINIZATION FACTOR-LIKE"/>
    <property type="match status" value="1"/>
</dbReference>
<evidence type="ECO:0000256" key="5">
    <source>
        <dbReference type="SAM" id="SignalP"/>
    </source>
</evidence>
<keyword evidence="4" id="KW-1015">Disulfide bond</keyword>
<reference evidence="6 7" key="1">
    <citation type="submission" date="2020-08" db="EMBL/GenBank/DDBJ databases">
        <title>Plant Genome Project.</title>
        <authorList>
            <person name="Zhang R.-G."/>
        </authorList>
    </citation>
    <scope>NUCLEOTIDE SEQUENCE [LARGE SCALE GENOMIC DNA]</scope>
    <source>
        <tissue evidence="6">Rhizome</tissue>
    </source>
</reference>
<protein>
    <submittedName>
        <fullName evidence="6">Uncharacterized protein</fullName>
    </submittedName>
</protein>
<comment type="caution">
    <text evidence="6">The sequence shown here is derived from an EMBL/GenBank/DDBJ whole genome shotgun (WGS) entry which is preliminary data.</text>
</comment>
<evidence type="ECO:0000256" key="3">
    <source>
        <dbReference type="ARBA" id="ARBA00022729"/>
    </source>
</evidence>
<gene>
    <name evidence="6" type="ORF">ZIOFF_014532</name>
</gene>
<dbReference type="Proteomes" id="UP000734854">
    <property type="component" value="Unassembled WGS sequence"/>
</dbReference>
<evidence type="ECO:0000313" key="7">
    <source>
        <dbReference type="Proteomes" id="UP000734854"/>
    </source>
</evidence>